<organism evidence="1 2">
    <name type="scientific">Candidatus Buchananbacteria bacterium RIFCSPHIGHO2_01_FULL_44_11</name>
    <dbReference type="NCBI Taxonomy" id="1797535"/>
    <lineage>
        <taxon>Bacteria</taxon>
        <taxon>Candidatus Buchananiibacteriota</taxon>
    </lineage>
</organism>
<dbReference type="Proteomes" id="UP000178240">
    <property type="component" value="Unassembled WGS sequence"/>
</dbReference>
<name>A0A1G1Y1E7_9BACT</name>
<proteinExistence type="predicted"/>
<comment type="caution">
    <text evidence="1">The sequence shown here is derived from an EMBL/GenBank/DDBJ whole genome shotgun (WGS) entry which is preliminary data.</text>
</comment>
<gene>
    <name evidence="1" type="ORF">A2744_03960</name>
</gene>
<reference evidence="1 2" key="1">
    <citation type="journal article" date="2016" name="Nat. Commun.">
        <title>Thousands of microbial genomes shed light on interconnected biogeochemical processes in an aquifer system.</title>
        <authorList>
            <person name="Anantharaman K."/>
            <person name="Brown C.T."/>
            <person name="Hug L.A."/>
            <person name="Sharon I."/>
            <person name="Castelle C.J."/>
            <person name="Probst A.J."/>
            <person name="Thomas B.C."/>
            <person name="Singh A."/>
            <person name="Wilkins M.J."/>
            <person name="Karaoz U."/>
            <person name="Brodie E.L."/>
            <person name="Williams K.H."/>
            <person name="Hubbard S.S."/>
            <person name="Banfield J.F."/>
        </authorList>
    </citation>
    <scope>NUCLEOTIDE SEQUENCE [LARGE SCALE GENOMIC DNA]</scope>
</reference>
<accession>A0A1G1Y1E7</accession>
<protein>
    <submittedName>
        <fullName evidence="1">Uncharacterized protein</fullName>
    </submittedName>
</protein>
<dbReference type="AlphaFoldDB" id="A0A1G1Y1E7"/>
<sequence length="107" mass="11541">MFLILKPGEVFSIPSGPVRIERSTKVGESGEHAKTPNLLRLLPDLEGNEPNQFRLAFQGDEGLNGGKGKALFVPENLKPGDRLQIAWVDTRSACALPVGSIPPPMLP</sequence>
<dbReference type="EMBL" id="MHIE01000008">
    <property type="protein sequence ID" value="OGY46041.1"/>
    <property type="molecule type" value="Genomic_DNA"/>
</dbReference>
<evidence type="ECO:0000313" key="1">
    <source>
        <dbReference type="EMBL" id="OGY46041.1"/>
    </source>
</evidence>
<evidence type="ECO:0000313" key="2">
    <source>
        <dbReference type="Proteomes" id="UP000178240"/>
    </source>
</evidence>